<dbReference type="InterPro" id="IPR000571">
    <property type="entry name" value="Znf_CCCH"/>
</dbReference>
<proteinExistence type="predicted"/>
<feature type="region of interest" description="Disordered" evidence="2">
    <location>
        <begin position="945"/>
        <end position="965"/>
    </location>
</feature>
<evidence type="ECO:0000313" key="5">
    <source>
        <dbReference type="Proteomes" id="UP001549921"/>
    </source>
</evidence>
<feature type="compositionally biased region" description="Polar residues" evidence="2">
    <location>
        <begin position="506"/>
        <end position="518"/>
    </location>
</feature>
<evidence type="ECO:0000313" key="4">
    <source>
        <dbReference type="EMBL" id="KAL0818090.1"/>
    </source>
</evidence>
<feature type="region of interest" description="Disordered" evidence="2">
    <location>
        <begin position="113"/>
        <end position="148"/>
    </location>
</feature>
<evidence type="ECO:0000256" key="2">
    <source>
        <dbReference type="SAM" id="MobiDB-lite"/>
    </source>
</evidence>
<feature type="compositionally biased region" description="Polar residues" evidence="2">
    <location>
        <begin position="342"/>
        <end position="351"/>
    </location>
</feature>
<feature type="domain" description="C3H1-type" evidence="3">
    <location>
        <begin position="688"/>
        <end position="709"/>
    </location>
</feature>
<sequence length="1071" mass="120472">MPPKKNVENKTPAANKKPQEKKLAKPKVKQLKPKLKTPTVIKMKIPAETLKNNCKTMSPKVNNTGSWKLTKKQLTLEKKLELANEVAAAQLGIKQQTVVETEPTVVVPLKARRGRKKKIQDPVEPIATAEPSASTSASHATDSEDAFEVTPKNRKYACKNPTKAAVNKPEAVKVTKGKKALSSILQTKTVRQTKLTDAKAGITRTRGRRPKNISTLEAPVTRCKTKETKKPGTGKTDLNETPTTEVQQSPSILEQIEVNKLKKENTSGTTATEESLRSDPNVEPCSIDSRKTSLTSECLSWTKDISSSSTTTCVTVCSTDIVRIDKKMPIIKLTPTTCHLNQDLNNTGAEISSSSSDSDSSESEHCPDRREEREFTPDVDSRSLGLSTSSVTPVKSPQPATPTSIDNCHDSLNEENSKITYFIDKLTSKLKHFDLEIINWIGYENEEIDSSTKKFQDNILKLLKEESEVITHCRHLKKILSDDADGEDANEKITESVAKEDDTKNVMDSNCVNNTVNDRSPMRTSDRSEDDENNFTSDRVRYIPFDQSCDDDDALSLFAESITGMESSRRNSSAASMCTTGDFEDPYVPHALDSEKWEPATKISYPSPCVVAKKHNEVKAKPVCEKQNADSTSIYKESEQYKDYPPPFEKNIPSSNVPMVTPNKKRPCLMAYVFKPLSGVKSGVFRGICFFNILSSCKNGNCRFPHIIPTHDEITAKLVKLSEEMFIQEYMLMRNWPVLRRKYGICFVHECLRRDLTRIAVEMALDFFTKANENNREDTILKVVVIELVLLHLNNVDLELCEDILIYRHQGELLCEIFMRVIANTQNFSRFKPVFINLTKLILSQERTFPLDVATQILERISILPSEPPLLEALLEIVKSTDRAILSNSMLSHFANQLSVASKELHDELLKLKKEASVNRPVLQNLYESSPKAVPEIEPVNANPLVSGREKRYTSPDTTNLDTMNKTTDEPVITRTIDFSRAQLFGCTIQRSFTNSNSPSNDSNEELRPNSLPKPNFKHWRDRSIFNSIRGRSPGQRHATPRPLVKRHVHQQLNFGPTPFKFPRRSGPDFF</sequence>
<feature type="region of interest" description="Disordered" evidence="2">
    <location>
        <begin position="342"/>
        <end position="408"/>
    </location>
</feature>
<feature type="region of interest" description="Disordered" evidence="2">
    <location>
        <begin position="1"/>
        <end position="30"/>
    </location>
</feature>
<keyword evidence="1" id="KW-0863">Zinc-finger</keyword>
<reference evidence="4 5" key="1">
    <citation type="submission" date="2024-06" db="EMBL/GenBank/DDBJ databases">
        <title>A chromosome-level genome assembly of beet webworm, Loxostege sticticalis.</title>
        <authorList>
            <person name="Zhang Y."/>
        </authorList>
    </citation>
    <scope>NUCLEOTIDE SEQUENCE [LARGE SCALE GENOMIC DNA]</scope>
    <source>
        <strain evidence="4">AQ028</strain>
        <tissue evidence="4">Male pupae</tissue>
    </source>
</reference>
<feature type="compositionally biased region" description="Polar residues" evidence="2">
    <location>
        <begin position="384"/>
        <end position="395"/>
    </location>
</feature>
<feature type="region of interest" description="Disordered" evidence="2">
    <location>
        <begin position="222"/>
        <end position="288"/>
    </location>
</feature>
<dbReference type="Proteomes" id="UP001549921">
    <property type="component" value="Unassembled WGS sequence"/>
</dbReference>
<evidence type="ECO:0000256" key="1">
    <source>
        <dbReference type="PROSITE-ProRule" id="PRU00723"/>
    </source>
</evidence>
<keyword evidence="1" id="KW-0479">Metal-binding</keyword>
<organism evidence="4 5">
    <name type="scientific">Loxostege sticticalis</name>
    <name type="common">Beet webworm moth</name>
    <dbReference type="NCBI Taxonomy" id="481309"/>
    <lineage>
        <taxon>Eukaryota</taxon>
        <taxon>Metazoa</taxon>
        <taxon>Ecdysozoa</taxon>
        <taxon>Arthropoda</taxon>
        <taxon>Hexapoda</taxon>
        <taxon>Insecta</taxon>
        <taxon>Pterygota</taxon>
        <taxon>Neoptera</taxon>
        <taxon>Endopterygota</taxon>
        <taxon>Lepidoptera</taxon>
        <taxon>Glossata</taxon>
        <taxon>Ditrysia</taxon>
        <taxon>Pyraloidea</taxon>
        <taxon>Crambidae</taxon>
        <taxon>Pyraustinae</taxon>
        <taxon>Loxostege</taxon>
    </lineage>
</organism>
<protein>
    <recommendedName>
        <fullName evidence="3">C3H1-type domain-containing protein</fullName>
    </recommendedName>
</protein>
<dbReference type="GO" id="GO:0008270">
    <property type="term" value="F:zinc ion binding"/>
    <property type="evidence" value="ECO:0007669"/>
    <property type="project" value="UniProtKB-KW"/>
</dbReference>
<feature type="compositionally biased region" description="Polar residues" evidence="2">
    <location>
        <begin position="955"/>
        <end position="965"/>
    </location>
</feature>
<evidence type="ECO:0000259" key="3">
    <source>
        <dbReference type="PROSITE" id="PS50103"/>
    </source>
</evidence>
<dbReference type="PROSITE" id="PS50103">
    <property type="entry name" value="ZF_C3H1"/>
    <property type="match status" value="1"/>
</dbReference>
<gene>
    <name evidence="4" type="ORF">ABMA28_008623</name>
</gene>
<accession>A0ABD0SE21</accession>
<keyword evidence="1" id="KW-0862">Zinc</keyword>
<feature type="compositionally biased region" description="Basic and acidic residues" evidence="2">
    <location>
        <begin position="495"/>
        <end position="505"/>
    </location>
</feature>
<feature type="compositionally biased region" description="Low complexity" evidence="2">
    <location>
        <begin position="127"/>
        <end position="140"/>
    </location>
</feature>
<feature type="compositionally biased region" description="Basic and acidic residues" evidence="2">
    <location>
        <begin position="362"/>
        <end position="381"/>
    </location>
</feature>
<comment type="caution">
    <text evidence="4">The sequence shown here is derived from an EMBL/GenBank/DDBJ whole genome shotgun (WGS) entry which is preliminary data.</text>
</comment>
<dbReference type="AlphaFoldDB" id="A0ABD0SE21"/>
<feature type="region of interest" description="Disordered" evidence="2">
    <location>
        <begin position="495"/>
        <end position="535"/>
    </location>
</feature>
<feature type="compositionally biased region" description="Polar residues" evidence="2">
    <location>
        <begin position="239"/>
        <end position="252"/>
    </location>
</feature>
<feature type="region of interest" description="Disordered" evidence="2">
    <location>
        <begin position="991"/>
        <end position="1018"/>
    </location>
</feature>
<name>A0ABD0SE21_LOXSC</name>
<feature type="zinc finger region" description="C3H1-type" evidence="1">
    <location>
        <begin position="688"/>
        <end position="709"/>
    </location>
</feature>
<dbReference type="EMBL" id="JBEDNZ010000022">
    <property type="protein sequence ID" value="KAL0818090.1"/>
    <property type="molecule type" value="Genomic_DNA"/>
</dbReference>